<dbReference type="Pfam" id="PF00440">
    <property type="entry name" value="TetR_N"/>
    <property type="match status" value="1"/>
</dbReference>
<dbReference type="RefSeq" id="WP_109250316.1">
    <property type="nucleotide sequence ID" value="NZ_QCXQ01000002.1"/>
</dbReference>
<proteinExistence type="predicted"/>
<dbReference type="EMBL" id="QCXQ01000002">
    <property type="protein sequence ID" value="PWG00369.1"/>
    <property type="molecule type" value="Genomic_DNA"/>
</dbReference>
<dbReference type="SUPFAM" id="SSF46689">
    <property type="entry name" value="Homeodomain-like"/>
    <property type="match status" value="1"/>
</dbReference>
<evidence type="ECO:0000313" key="5">
    <source>
        <dbReference type="Proteomes" id="UP000245080"/>
    </source>
</evidence>
<dbReference type="InterPro" id="IPR001647">
    <property type="entry name" value="HTH_TetR"/>
</dbReference>
<evidence type="ECO:0000313" key="4">
    <source>
        <dbReference type="EMBL" id="PWG00369.1"/>
    </source>
</evidence>
<evidence type="ECO:0000256" key="1">
    <source>
        <dbReference type="ARBA" id="ARBA00023125"/>
    </source>
</evidence>
<sequence>MSETQTVVRMQRHLQLTLFDLLSHQSFESISISDIAGAAKINRSTFYRYYPNKFDLLGDAISSSLDTSTAQATSFDGDFHHILEWVDQHRMVLKNVIANNQNFNLYQEIIRVAMSIMRQHLNDELAPCGGKQDTMSLQINALVAQSPNPEFAIEAFCNSIVGIMLAWIDHPEITFEQMETFISQKKDETFC</sequence>
<dbReference type="OrthoDB" id="9810250at2"/>
<accession>A0A2V1MZH3</accession>
<comment type="caution">
    <text evidence="4">The sequence shown here is derived from an EMBL/GenBank/DDBJ whole genome shotgun (WGS) entry which is preliminary data.</text>
</comment>
<keyword evidence="5" id="KW-1185">Reference proteome</keyword>
<dbReference type="Gene3D" id="1.10.357.10">
    <property type="entry name" value="Tetracycline Repressor, domain 2"/>
    <property type="match status" value="1"/>
</dbReference>
<organism evidence="4 5">
    <name type="scientific">Levilactobacillus bambusae</name>
    <dbReference type="NCBI Taxonomy" id="2024736"/>
    <lineage>
        <taxon>Bacteria</taxon>
        <taxon>Bacillati</taxon>
        <taxon>Bacillota</taxon>
        <taxon>Bacilli</taxon>
        <taxon>Lactobacillales</taxon>
        <taxon>Lactobacillaceae</taxon>
        <taxon>Levilactobacillus</taxon>
    </lineage>
</organism>
<evidence type="ECO:0000259" key="3">
    <source>
        <dbReference type="PROSITE" id="PS50977"/>
    </source>
</evidence>
<name>A0A2V1MZH3_9LACO</name>
<evidence type="ECO:0000256" key="2">
    <source>
        <dbReference type="PROSITE-ProRule" id="PRU00335"/>
    </source>
</evidence>
<feature type="DNA-binding region" description="H-T-H motif" evidence="2">
    <location>
        <begin position="31"/>
        <end position="50"/>
    </location>
</feature>
<feature type="domain" description="HTH tetR-type" evidence="3">
    <location>
        <begin position="8"/>
        <end position="68"/>
    </location>
</feature>
<protein>
    <recommendedName>
        <fullName evidence="3">HTH tetR-type domain-containing protein</fullName>
    </recommendedName>
</protein>
<dbReference type="InterPro" id="IPR009057">
    <property type="entry name" value="Homeodomain-like_sf"/>
</dbReference>
<dbReference type="PANTHER" id="PTHR43479">
    <property type="entry name" value="ACREF/ENVCD OPERON REPRESSOR-RELATED"/>
    <property type="match status" value="1"/>
</dbReference>
<dbReference type="AlphaFoldDB" id="A0A2V1MZH3"/>
<dbReference type="PROSITE" id="PS50977">
    <property type="entry name" value="HTH_TETR_2"/>
    <property type="match status" value="1"/>
</dbReference>
<keyword evidence="1 2" id="KW-0238">DNA-binding</keyword>
<dbReference type="PANTHER" id="PTHR43479:SF7">
    <property type="entry name" value="TETR-FAMILY TRANSCRIPTIONAL REGULATOR"/>
    <property type="match status" value="1"/>
</dbReference>
<gene>
    <name evidence="4" type="ORF">DCM90_05415</name>
</gene>
<dbReference type="Proteomes" id="UP000245080">
    <property type="component" value="Unassembled WGS sequence"/>
</dbReference>
<dbReference type="InterPro" id="IPR050624">
    <property type="entry name" value="HTH-type_Tx_Regulator"/>
</dbReference>
<reference evidence="4 5" key="1">
    <citation type="journal article" date="2018" name="Int. J. Syst. Evol. Microbiol.">
        <title>Lactobacillus bambusae sp. nov., isolated from a traditional fermented Ma-bamboo shoots of Taiwan.</title>
        <authorList>
            <person name="Wang L.-T."/>
        </authorList>
    </citation>
    <scope>NUCLEOTIDE SEQUENCE [LARGE SCALE GENOMIC DNA]</scope>
    <source>
        <strain evidence="4 5">BS-W1</strain>
    </source>
</reference>
<dbReference type="GO" id="GO:0003677">
    <property type="term" value="F:DNA binding"/>
    <property type="evidence" value="ECO:0007669"/>
    <property type="project" value="UniProtKB-UniRule"/>
</dbReference>